<evidence type="ECO:0000259" key="2">
    <source>
        <dbReference type="PROSITE" id="PS50963"/>
    </source>
</evidence>
<proteinExistence type="predicted"/>
<dbReference type="InterPro" id="IPR000538">
    <property type="entry name" value="Link_dom"/>
</dbReference>
<keyword evidence="1" id="KW-1015">Disulfide bond</keyword>
<evidence type="ECO:0000256" key="1">
    <source>
        <dbReference type="ARBA" id="ARBA00023157"/>
    </source>
</evidence>
<dbReference type="AlphaFoldDB" id="A0A450YIR3"/>
<dbReference type="GO" id="GO:0007155">
    <property type="term" value="P:cell adhesion"/>
    <property type="evidence" value="ECO:0007669"/>
    <property type="project" value="InterPro"/>
</dbReference>
<protein>
    <recommendedName>
        <fullName evidence="2">Link domain-containing protein</fullName>
    </recommendedName>
</protein>
<name>A0A450YIR3_9GAMM</name>
<dbReference type="PROSITE" id="PS50963">
    <property type="entry name" value="LINK_2"/>
    <property type="match status" value="1"/>
</dbReference>
<feature type="domain" description="Link" evidence="2">
    <location>
        <begin position="114"/>
        <end position="221"/>
    </location>
</feature>
<dbReference type="GO" id="GO:0005540">
    <property type="term" value="F:hyaluronic acid binding"/>
    <property type="evidence" value="ECO:0007669"/>
    <property type="project" value="InterPro"/>
</dbReference>
<accession>A0A450YIR3</accession>
<evidence type="ECO:0000313" key="3">
    <source>
        <dbReference type="EMBL" id="VFK41426.1"/>
    </source>
</evidence>
<reference evidence="3" key="1">
    <citation type="submission" date="2019-02" db="EMBL/GenBank/DDBJ databases">
        <authorList>
            <person name="Gruber-Vodicka R. H."/>
            <person name="Seah K. B. B."/>
        </authorList>
    </citation>
    <scope>NUCLEOTIDE SEQUENCE</scope>
    <source>
        <strain evidence="3">BECK_BZ125</strain>
    </source>
</reference>
<sequence length="223" mass="24837">MFTINSSRRILVPAGCGECANRIGENPNRIESHRKWNNRSFLVETNRIDETQHRRCGWIAPNGKRQGYMGWQKDYFNLTLENGYEFSINGGNVGIGTTNPAYKLDVNGIIKGDSVQHLKCGTSHYRCTPKACLNLCIGKGMRMATFGELYALASSGKDICAYMWHLNPDFPNNPCRGFPMYHNRTTGGCGRIGTGNIPRMEGISNGFSWNSSAKYDCACSSLK</sequence>
<gene>
    <name evidence="3" type="ORF">BECKTC1821E_GA0114239_101152</name>
</gene>
<organism evidence="3">
    <name type="scientific">Candidatus Kentrum sp. TC</name>
    <dbReference type="NCBI Taxonomy" id="2126339"/>
    <lineage>
        <taxon>Bacteria</taxon>
        <taxon>Pseudomonadati</taxon>
        <taxon>Pseudomonadota</taxon>
        <taxon>Gammaproteobacteria</taxon>
        <taxon>Candidatus Kentrum</taxon>
    </lineage>
</organism>
<dbReference type="EMBL" id="CAADFT010000011">
    <property type="protein sequence ID" value="VFK41426.1"/>
    <property type="molecule type" value="Genomic_DNA"/>
</dbReference>